<protein>
    <submittedName>
        <fullName evidence="1">Uncharacterized protein</fullName>
    </submittedName>
</protein>
<organism evidence="1 2">
    <name type="scientific">Paramecium tetraurelia</name>
    <dbReference type="NCBI Taxonomy" id="5888"/>
    <lineage>
        <taxon>Eukaryota</taxon>
        <taxon>Sar</taxon>
        <taxon>Alveolata</taxon>
        <taxon>Ciliophora</taxon>
        <taxon>Intramacronucleata</taxon>
        <taxon>Oligohymenophorea</taxon>
        <taxon>Peniculida</taxon>
        <taxon>Parameciidae</taxon>
        <taxon>Paramecium</taxon>
    </lineage>
</organism>
<dbReference type="GeneID" id="5042445"/>
<dbReference type="KEGG" id="ptm:GSPATT00022441001"/>
<name>A0E1V3_PARTE</name>
<dbReference type="EMBL" id="CT868654">
    <property type="protein sequence ID" value="CAK89270.1"/>
    <property type="molecule type" value="Genomic_DNA"/>
</dbReference>
<proteinExistence type="predicted"/>
<evidence type="ECO:0000313" key="2">
    <source>
        <dbReference type="Proteomes" id="UP000000600"/>
    </source>
</evidence>
<gene>
    <name evidence="1" type="ORF">GSPATT00022441001</name>
</gene>
<sequence length="83" mass="9725">MLISQHIYDYEIILKNQSYVALNNPNKQIKCIILTFSKEVMGISESLQDDKQIGDHESQVNSNSEKMFTQLNYLKNKKKNKLF</sequence>
<evidence type="ECO:0000313" key="1">
    <source>
        <dbReference type="EMBL" id="CAK89270.1"/>
    </source>
</evidence>
<dbReference type="InParanoid" id="A0E1V3"/>
<reference evidence="1 2" key="1">
    <citation type="journal article" date="2006" name="Nature">
        <title>Global trends of whole-genome duplications revealed by the ciliate Paramecium tetraurelia.</title>
        <authorList>
            <consortium name="Genoscope"/>
            <person name="Aury J.-M."/>
            <person name="Jaillon O."/>
            <person name="Duret L."/>
            <person name="Noel B."/>
            <person name="Jubin C."/>
            <person name="Porcel B.M."/>
            <person name="Segurens B."/>
            <person name="Daubin V."/>
            <person name="Anthouard V."/>
            <person name="Aiach N."/>
            <person name="Arnaiz O."/>
            <person name="Billaut A."/>
            <person name="Beisson J."/>
            <person name="Blanc I."/>
            <person name="Bouhouche K."/>
            <person name="Camara F."/>
            <person name="Duharcourt S."/>
            <person name="Guigo R."/>
            <person name="Gogendeau D."/>
            <person name="Katinka M."/>
            <person name="Keller A.-M."/>
            <person name="Kissmehl R."/>
            <person name="Klotz C."/>
            <person name="Koll F."/>
            <person name="Le Moue A."/>
            <person name="Lepere C."/>
            <person name="Malinsky S."/>
            <person name="Nowacki M."/>
            <person name="Nowak J.K."/>
            <person name="Plattner H."/>
            <person name="Poulain J."/>
            <person name="Ruiz F."/>
            <person name="Serrano V."/>
            <person name="Zagulski M."/>
            <person name="Dessen P."/>
            <person name="Betermier M."/>
            <person name="Weissenbach J."/>
            <person name="Scarpelli C."/>
            <person name="Schachter V."/>
            <person name="Sperling L."/>
            <person name="Meyer E."/>
            <person name="Cohen J."/>
            <person name="Wincker P."/>
        </authorList>
    </citation>
    <scope>NUCLEOTIDE SEQUENCE [LARGE SCALE GENOMIC DNA]</scope>
    <source>
        <strain evidence="1 2">Stock d4-2</strain>
    </source>
</reference>
<dbReference type="HOGENOM" id="CLU_2547470_0_0_1"/>
<dbReference type="Proteomes" id="UP000000600">
    <property type="component" value="Unassembled WGS sequence"/>
</dbReference>
<accession>A0E1V3</accession>
<keyword evidence="2" id="KW-1185">Reference proteome</keyword>
<dbReference type="AlphaFoldDB" id="A0E1V3"/>
<dbReference type="RefSeq" id="XP_001456667.1">
    <property type="nucleotide sequence ID" value="XM_001456630.1"/>
</dbReference>